<dbReference type="PANTHER" id="PTHR27006">
    <property type="entry name" value="PROMASTIGOTE SURFACE ANTIGEN PROTEIN PSA"/>
    <property type="match status" value="1"/>
</dbReference>
<sequence>MPNGKVWEHWRRGEALALLDASIGDSYAQNEVIRCVQVGLLCVEEDVSRRPIMASVVYMLNSNSVIVPTPHRPAFFRSNRSESRVEEVGVDQSNTERILTQSSVNEASITELYPR</sequence>
<proteinExistence type="predicted"/>
<dbReference type="Proteomes" id="UP001652660">
    <property type="component" value="Chromosome 5e"/>
</dbReference>
<accession>A0ABM4UES2</accession>
<protein>
    <submittedName>
        <fullName evidence="2">Cysteine-rich receptor-like protein kinase 34</fullName>
    </submittedName>
</protein>
<name>A0ABM4UES2_COFAR</name>
<evidence type="ECO:0000313" key="1">
    <source>
        <dbReference type="Proteomes" id="UP001652660"/>
    </source>
</evidence>
<dbReference type="GeneID" id="140004373"/>
<reference evidence="2" key="1">
    <citation type="submission" date="2025-08" db="UniProtKB">
        <authorList>
            <consortium name="RefSeq"/>
        </authorList>
    </citation>
    <scope>IDENTIFICATION</scope>
    <source>
        <tissue evidence="2">Leaves</tissue>
    </source>
</reference>
<dbReference type="PANTHER" id="PTHR27006:SF606">
    <property type="entry name" value="INTERLEUKIN-1 RECEPTOR-ASSOCIATED KINASE 4"/>
    <property type="match status" value="1"/>
</dbReference>
<dbReference type="RefSeq" id="XP_071905780.1">
    <property type="nucleotide sequence ID" value="XM_072049679.1"/>
</dbReference>
<organism evidence="1 2">
    <name type="scientific">Coffea arabica</name>
    <name type="common">Arabian coffee</name>
    <dbReference type="NCBI Taxonomy" id="13443"/>
    <lineage>
        <taxon>Eukaryota</taxon>
        <taxon>Viridiplantae</taxon>
        <taxon>Streptophyta</taxon>
        <taxon>Embryophyta</taxon>
        <taxon>Tracheophyta</taxon>
        <taxon>Spermatophyta</taxon>
        <taxon>Magnoliopsida</taxon>
        <taxon>eudicotyledons</taxon>
        <taxon>Gunneridae</taxon>
        <taxon>Pentapetalae</taxon>
        <taxon>asterids</taxon>
        <taxon>lamiids</taxon>
        <taxon>Gentianales</taxon>
        <taxon>Rubiaceae</taxon>
        <taxon>Ixoroideae</taxon>
        <taxon>Gardenieae complex</taxon>
        <taxon>Bertiereae - Coffeeae clade</taxon>
        <taxon>Coffeeae</taxon>
        <taxon>Coffea</taxon>
    </lineage>
</organism>
<dbReference type="Gene3D" id="1.10.510.10">
    <property type="entry name" value="Transferase(Phosphotransferase) domain 1"/>
    <property type="match status" value="1"/>
</dbReference>
<gene>
    <name evidence="2" type="primary">LOC140004373</name>
</gene>
<evidence type="ECO:0000313" key="2">
    <source>
        <dbReference type="RefSeq" id="XP_071905780.1"/>
    </source>
</evidence>
<keyword evidence="1" id="KW-1185">Reference proteome</keyword>